<dbReference type="SUPFAM" id="SSF56112">
    <property type="entry name" value="Protein kinase-like (PK-like)"/>
    <property type="match status" value="1"/>
</dbReference>
<dbReference type="EMBL" id="WIGO01000780">
    <property type="protein sequence ID" value="KAF6804892.1"/>
    <property type="molecule type" value="Genomic_DNA"/>
</dbReference>
<protein>
    <submittedName>
        <fullName evidence="1">Serine threonine-protein kinase</fullName>
    </submittedName>
</protein>
<gene>
    <name evidence="1" type="ORF">CPLU01_16026</name>
</gene>
<dbReference type="AlphaFoldDB" id="A0A8H6J1X3"/>
<dbReference type="Gene3D" id="1.10.510.10">
    <property type="entry name" value="Transferase(Phosphotransferase) domain 1"/>
    <property type="match status" value="1"/>
</dbReference>
<dbReference type="InterPro" id="IPR011009">
    <property type="entry name" value="Kinase-like_dom_sf"/>
</dbReference>
<organism evidence="1 2">
    <name type="scientific">Colletotrichum plurivorum</name>
    <dbReference type="NCBI Taxonomy" id="2175906"/>
    <lineage>
        <taxon>Eukaryota</taxon>
        <taxon>Fungi</taxon>
        <taxon>Dikarya</taxon>
        <taxon>Ascomycota</taxon>
        <taxon>Pezizomycotina</taxon>
        <taxon>Sordariomycetes</taxon>
        <taxon>Hypocreomycetidae</taxon>
        <taxon>Glomerellales</taxon>
        <taxon>Glomerellaceae</taxon>
        <taxon>Colletotrichum</taxon>
        <taxon>Colletotrichum orchidearum species complex</taxon>
    </lineage>
</organism>
<proteinExistence type="predicted"/>
<dbReference type="GO" id="GO:0016301">
    <property type="term" value="F:kinase activity"/>
    <property type="evidence" value="ECO:0007669"/>
    <property type="project" value="UniProtKB-KW"/>
</dbReference>
<dbReference type="Proteomes" id="UP000654918">
    <property type="component" value="Unassembled WGS sequence"/>
</dbReference>
<keyword evidence="2" id="KW-1185">Reference proteome</keyword>
<accession>A0A8H6J1X3</accession>
<sequence>MLPLFRPLLLERPGPLVLRPAAFIHVLNGSQRHQAPDACRHLDVLVFGQLLDWEELGDGVPAGHGLGRVYSLDLRLSTLYTLWEVRYHNILLDDKLRVKLVNFQGRLISKRGETVLDGGSLEQAQYYCPRDTTSRTDIKTDLFGLGSTIFFLMIGHDPFPDIAGHDEGDDEEVERRFRSGEFLGEKHICTRIVEKCWRQEYNSAEEVSVLAPSSCFVFEMLNVSRPSLVRHYLVVTARQPSWFPSATSLRVGQPLDLAAEPERFDEAEADAEAATSRLAARVAGATIFAGERDELCPHLNVVVGVAGVCLVGS</sequence>
<name>A0A8H6J1X3_9PEZI</name>
<reference evidence="1" key="1">
    <citation type="journal article" date="2020" name="Phytopathology">
        <title>Genome Sequence Resources of Colletotrichum truncatum, C. plurivorum, C. musicola, and C. sojae: Four Species Pathogenic to Soybean (Glycine max).</title>
        <authorList>
            <person name="Rogerio F."/>
            <person name="Boufleur T.R."/>
            <person name="Ciampi-Guillardi M."/>
            <person name="Sukno S.A."/>
            <person name="Thon M.R."/>
            <person name="Massola Junior N.S."/>
            <person name="Baroncelli R."/>
        </authorList>
    </citation>
    <scope>NUCLEOTIDE SEQUENCE</scope>
    <source>
        <strain evidence="1">LFN00145</strain>
    </source>
</reference>
<keyword evidence="1" id="KW-0418">Kinase</keyword>
<evidence type="ECO:0000313" key="1">
    <source>
        <dbReference type="EMBL" id="KAF6804892.1"/>
    </source>
</evidence>
<keyword evidence="1" id="KW-0808">Transferase</keyword>
<evidence type="ECO:0000313" key="2">
    <source>
        <dbReference type="Proteomes" id="UP000654918"/>
    </source>
</evidence>
<comment type="caution">
    <text evidence="1">The sequence shown here is derived from an EMBL/GenBank/DDBJ whole genome shotgun (WGS) entry which is preliminary data.</text>
</comment>